<dbReference type="PROSITE" id="PS51918">
    <property type="entry name" value="RADICAL_SAM"/>
    <property type="match status" value="1"/>
</dbReference>
<evidence type="ECO:0000313" key="11">
    <source>
        <dbReference type="Proteomes" id="UP000271125"/>
    </source>
</evidence>
<comment type="cofactor">
    <cofactor evidence="1">
        <name>[4Fe-4S] cluster</name>
        <dbReference type="ChEBI" id="CHEBI:49883"/>
    </cofactor>
</comment>
<name>A0A660S9Z3_UNCT6</name>
<keyword evidence="6" id="KW-0408">Iron</keyword>
<dbReference type="Pfam" id="PF04055">
    <property type="entry name" value="Radical_SAM"/>
    <property type="match status" value="1"/>
</dbReference>
<evidence type="ECO:0000256" key="6">
    <source>
        <dbReference type="ARBA" id="ARBA00023004"/>
    </source>
</evidence>
<dbReference type="InterPro" id="IPR013848">
    <property type="entry name" value="Methylthiotransferase_N"/>
</dbReference>
<feature type="domain" description="Radical SAM core" evidence="9">
    <location>
        <begin position="102"/>
        <end position="329"/>
    </location>
</feature>
<feature type="non-terminal residue" evidence="10">
    <location>
        <position position="379"/>
    </location>
</feature>
<dbReference type="GO" id="GO:0046872">
    <property type="term" value="F:metal ion binding"/>
    <property type="evidence" value="ECO:0007669"/>
    <property type="project" value="UniProtKB-KW"/>
</dbReference>
<dbReference type="Proteomes" id="UP000271125">
    <property type="component" value="Unassembled WGS sequence"/>
</dbReference>
<dbReference type="SUPFAM" id="SSF102114">
    <property type="entry name" value="Radical SAM enzymes"/>
    <property type="match status" value="1"/>
</dbReference>
<dbReference type="SFLD" id="SFLDG01082">
    <property type="entry name" value="B12-binding_domain_containing"/>
    <property type="match status" value="1"/>
</dbReference>
<sequence length="379" mass="43601">MSIEIKTVGCRQNQYESIILKNLIDKKLIFKDINNAILINSCSVTSRAMRDTRKIINKAKRSGKNIILTGCVIDKNLIEDPEVIYLSNNEKHKIVYKDTNEYDPILSRPMISIETGCDKFCSYCIVPYLRGKPIIREFGKITDEISFLADKGFVEFVLTGTNIATAGNLIRKILNWANESYSDIQFRLSSMDPDYLKSNIDIYENPNVVHTAHISMQSLFDNVLIDMKRRHKFEDIHKITHTLLEFDPLFAVGGDLIIGFPSEGQYEFEETYSHLEDLPLAYVHYFEYSDRIGTLSSAMENKCSNSEIKEHIHKVQNLVNKKKKAFKIKNIGHTLDAIALNDNRVLTTNYLDVFVDKIAPRKSKVKIHIEDFKEDKLYG</sequence>
<reference evidence="10 11" key="1">
    <citation type="submission" date="2018-06" db="EMBL/GenBank/DDBJ databases">
        <title>Extensive metabolic versatility and redundancy in microbially diverse, dynamic hydrothermal sediments.</title>
        <authorList>
            <person name="Dombrowski N."/>
            <person name="Teske A."/>
            <person name="Baker B.J."/>
        </authorList>
    </citation>
    <scope>NUCLEOTIDE SEQUENCE [LARGE SCALE GENOMIC DNA]</scope>
    <source>
        <strain evidence="10">B10_G13</strain>
    </source>
</reference>
<gene>
    <name evidence="10" type="ORF">DRP43_06335</name>
</gene>
<dbReference type="InterPro" id="IPR007197">
    <property type="entry name" value="rSAM"/>
</dbReference>
<keyword evidence="4" id="KW-0949">S-adenosyl-L-methionine</keyword>
<dbReference type="SMART" id="SM00729">
    <property type="entry name" value="Elp3"/>
    <property type="match status" value="1"/>
</dbReference>
<evidence type="ECO:0000259" key="9">
    <source>
        <dbReference type="PROSITE" id="PS51918"/>
    </source>
</evidence>
<evidence type="ECO:0000256" key="3">
    <source>
        <dbReference type="ARBA" id="ARBA00022679"/>
    </source>
</evidence>
<dbReference type="InterPro" id="IPR006638">
    <property type="entry name" value="Elp3/MiaA/NifB-like_rSAM"/>
</dbReference>
<dbReference type="Pfam" id="PF00919">
    <property type="entry name" value="UPF0004"/>
    <property type="match status" value="1"/>
</dbReference>
<evidence type="ECO:0000256" key="1">
    <source>
        <dbReference type="ARBA" id="ARBA00001966"/>
    </source>
</evidence>
<dbReference type="AlphaFoldDB" id="A0A660S9Z3"/>
<keyword evidence="5" id="KW-0479">Metal-binding</keyword>
<dbReference type="GO" id="GO:0051539">
    <property type="term" value="F:4 iron, 4 sulfur cluster binding"/>
    <property type="evidence" value="ECO:0007669"/>
    <property type="project" value="UniProtKB-KW"/>
</dbReference>
<dbReference type="PROSITE" id="PS51449">
    <property type="entry name" value="MTTASE_N"/>
    <property type="match status" value="1"/>
</dbReference>
<comment type="caution">
    <text evidence="10">The sequence shown here is derived from an EMBL/GenBank/DDBJ whole genome shotgun (WGS) entry which is preliminary data.</text>
</comment>
<keyword evidence="7" id="KW-0411">Iron-sulfur</keyword>
<keyword evidence="2" id="KW-0004">4Fe-4S</keyword>
<evidence type="ECO:0000259" key="8">
    <source>
        <dbReference type="PROSITE" id="PS51449"/>
    </source>
</evidence>
<dbReference type="SFLD" id="SFLDS00029">
    <property type="entry name" value="Radical_SAM"/>
    <property type="match status" value="1"/>
</dbReference>
<dbReference type="EMBL" id="QNBD01000326">
    <property type="protein sequence ID" value="RKX67665.1"/>
    <property type="molecule type" value="Genomic_DNA"/>
</dbReference>
<organism evidence="10 11">
    <name type="scientific">candidate division TA06 bacterium</name>
    <dbReference type="NCBI Taxonomy" id="2250710"/>
    <lineage>
        <taxon>Bacteria</taxon>
        <taxon>Bacteria division TA06</taxon>
    </lineage>
</organism>
<evidence type="ECO:0000256" key="2">
    <source>
        <dbReference type="ARBA" id="ARBA00022485"/>
    </source>
</evidence>
<evidence type="ECO:0000256" key="5">
    <source>
        <dbReference type="ARBA" id="ARBA00022723"/>
    </source>
</evidence>
<evidence type="ECO:0000256" key="7">
    <source>
        <dbReference type="ARBA" id="ARBA00023014"/>
    </source>
</evidence>
<dbReference type="InterPro" id="IPR058240">
    <property type="entry name" value="rSAM_sf"/>
</dbReference>
<dbReference type="InterPro" id="IPR023404">
    <property type="entry name" value="rSAM_horseshoe"/>
</dbReference>
<accession>A0A660S9Z3</accession>
<dbReference type="InterPro" id="IPR020612">
    <property type="entry name" value="Methylthiotransferase_CS"/>
</dbReference>
<dbReference type="Gene3D" id="3.40.50.12160">
    <property type="entry name" value="Methylthiotransferase, N-terminal domain"/>
    <property type="match status" value="1"/>
</dbReference>
<dbReference type="PROSITE" id="PS01278">
    <property type="entry name" value="MTTASE_RADICAL"/>
    <property type="match status" value="1"/>
</dbReference>
<protein>
    <submittedName>
        <fullName evidence="10">Uncharacterized protein</fullName>
    </submittedName>
</protein>
<feature type="domain" description="MTTase N-terminal" evidence="8">
    <location>
        <begin position="1"/>
        <end position="104"/>
    </location>
</feature>
<dbReference type="InterPro" id="IPR038135">
    <property type="entry name" value="Methylthiotransferase_N_sf"/>
</dbReference>
<dbReference type="GO" id="GO:0035598">
    <property type="term" value="F:tRNA (N(6)-L-threonylcarbamoyladenosine(37)-C(2))-methylthiotransferase activity"/>
    <property type="evidence" value="ECO:0007669"/>
    <property type="project" value="TreeGrafter"/>
</dbReference>
<evidence type="ECO:0000313" key="10">
    <source>
        <dbReference type="EMBL" id="RKX67665.1"/>
    </source>
</evidence>
<dbReference type="PANTHER" id="PTHR11918:SF45">
    <property type="entry name" value="THREONYLCARBAMOYLADENOSINE TRNA METHYLTHIOTRANSFERASE"/>
    <property type="match status" value="1"/>
</dbReference>
<keyword evidence="3" id="KW-0808">Transferase</keyword>
<evidence type="ECO:0000256" key="4">
    <source>
        <dbReference type="ARBA" id="ARBA00022691"/>
    </source>
</evidence>
<dbReference type="Gene3D" id="3.80.30.20">
    <property type="entry name" value="tm_1862 like domain"/>
    <property type="match status" value="1"/>
</dbReference>
<dbReference type="PANTHER" id="PTHR11918">
    <property type="entry name" value="RADICAL SAM PROTEINS"/>
    <property type="match status" value="1"/>
</dbReference>
<proteinExistence type="predicted"/>